<dbReference type="Ensembl" id="ENSSDUT00000020488.1">
    <property type="protein sequence ID" value="ENSSDUP00000020135.1"/>
    <property type="gene ID" value="ENSSDUG00000014655.1"/>
</dbReference>
<dbReference type="GO" id="GO:0050778">
    <property type="term" value="P:positive regulation of immune response"/>
    <property type="evidence" value="ECO:0007669"/>
    <property type="project" value="TreeGrafter"/>
</dbReference>
<keyword evidence="6" id="KW-1015">Disulfide bond</keyword>
<dbReference type="GO" id="GO:0001819">
    <property type="term" value="P:positive regulation of cytokine production"/>
    <property type="evidence" value="ECO:0007669"/>
    <property type="project" value="TreeGrafter"/>
</dbReference>
<evidence type="ECO:0000256" key="3">
    <source>
        <dbReference type="ARBA" id="ARBA00022514"/>
    </source>
</evidence>
<keyword evidence="5" id="KW-0732">Signal</keyword>
<protein>
    <recommendedName>
        <fullName evidence="7">Interleukin</fullName>
    </recommendedName>
</protein>
<keyword evidence="4" id="KW-0964">Secreted</keyword>
<dbReference type="GO" id="GO:0006955">
    <property type="term" value="P:immune response"/>
    <property type="evidence" value="ECO:0007669"/>
    <property type="project" value="InterPro"/>
</dbReference>
<dbReference type="GeneTree" id="ENSGT00520000058824"/>
<organism evidence="8 9">
    <name type="scientific">Seriola dumerili</name>
    <name type="common">Greater amberjack</name>
    <name type="synonym">Caranx dumerili</name>
    <dbReference type="NCBI Taxonomy" id="41447"/>
    <lineage>
        <taxon>Eukaryota</taxon>
        <taxon>Metazoa</taxon>
        <taxon>Chordata</taxon>
        <taxon>Craniata</taxon>
        <taxon>Vertebrata</taxon>
        <taxon>Euteleostomi</taxon>
        <taxon>Actinopterygii</taxon>
        <taxon>Neopterygii</taxon>
        <taxon>Teleostei</taxon>
        <taxon>Neoteleostei</taxon>
        <taxon>Acanthomorphata</taxon>
        <taxon>Carangaria</taxon>
        <taxon>Carangiformes</taxon>
        <taxon>Carangidae</taxon>
        <taxon>Seriola</taxon>
    </lineage>
</organism>
<evidence type="ECO:0000313" key="9">
    <source>
        <dbReference type="Proteomes" id="UP000261420"/>
    </source>
</evidence>
<evidence type="ECO:0000256" key="4">
    <source>
        <dbReference type="ARBA" id="ARBA00022525"/>
    </source>
</evidence>
<evidence type="ECO:0000256" key="1">
    <source>
        <dbReference type="ARBA" id="ARBA00004613"/>
    </source>
</evidence>
<dbReference type="GO" id="GO:0042119">
    <property type="term" value="P:neutrophil activation"/>
    <property type="evidence" value="ECO:0007669"/>
    <property type="project" value="TreeGrafter"/>
</dbReference>
<sequence>MSLCETQCDTDDAIVALAMLRGRPALEVVFLCFVCVLSLKPQPDARICSRDIILRVEFLIKKAPNLKWLNSRLYTPNLTDYQKCPSSTFKCFAAEIKVLTDEWKTFDSIPKFKLNILLGELATSFNQTESECRQCELFKEQNAEKFLKDLLSTLQFINEQYC</sequence>
<proteinExistence type="inferred from homology"/>
<dbReference type="Pfam" id="PF02372">
    <property type="entry name" value="IL15"/>
    <property type="match status" value="1"/>
</dbReference>
<dbReference type="PANTHER" id="PTHR14356">
    <property type="entry name" value="INTERLEUKIN-15-RELATED"/>
    <property type="match status" value="1"/>
</dbReference>
<dbReference type="STRING" id="41447.ENSSDUP00000020135"/>
<keyword evidence="9" id="KW-1185">Reference proteome</keyword>
<dbReference type="PANTHER" id="PTHR14356:SF3">
    <property type="entry name" value="INTERLEUKIN-15"/>
    <property type="match status" value="1"/>
</dbReference>
<evidence type="ECO:0000256" key="2">
    <source>
        <dbReference type="ARBA" id="ARBA00006050"/>
    </source>
</evidence>
<comment type="subcellular location">
    <subcellularLocation>
        <location evidence="1">Secreted</location>
    </subcellularLocation>
</comment>
<evidence type="ECO:0000313" key="8">
    <source>
        <dbReference type="Ensembl" id="ENSSDUP00000020135.1"/>
    </source>
</evidence>
<dbReference type="GO" id="GO:0005125">
    <property type="term" value="F:cytokine activity"/>
    <property type="evidence" value="ECO:0007669"/>
    <property type="project" value="UniProtKB-KW"/>
</dbReference>
<dbReference type="GO" id="GO:0042102">
    <property type="term" value="P:positive regulation of T cell proliferation"/>
    <property type="evidence" value="ECO:0007669"/>
    <property type="project" value="TreeGrafter"/>
</dbReference>
<dbReference type="InterPro" id="IPR003443">
    <property type="entry name" value="IL-15/IL-21_fam"/>
</dbReference>
<dbReference type="AlphaFoldDB" id="A0A3B4UQU0"/>
<evidence type="ECO:0000256" key="5">
    <source>
        <dbReference type="ARBA" id="ARBA00022729"/>
    </source>
</evidence>
<dbReference type="GO" id="GO:0005615">
    <property type="term" value="C:extracellular space"/>
    <property type="evidence" value="ECO:0007669"/>
    <property type="project" value="UniProtKB-KW"/>
</dbReference>
<name>A0A3B4UQU0_SERDU</name>
<evidence type="ECO:0000256" key="6">
    <source>
        <dbReference type="ARBA" id="ARBA00023157"/>
    </source>
</evidence>
<keyword evidence="3 7" id="KW-0202">Cytokine</keyword>
<dbReference type="OMA" id="YKQKCPR"/>
<dbReference type="GO" id="GO:0005126">
    <property type="term" value="F:cytokine receptor binding"/>
    <property type="evidence" value="ECO:0007669"/>
    <property type="project" value="InterPro"/>
</dbReference>
<dbReference type="Proteomes" id="UP000261420">
    <property type="component" value="Unplaced"/>
</dbReference>
<reference evidence="8" key="1">
    <citation type="submission" date="2025-08" db="UniProtKB">
        <authorList>
            <consortium name="Ensembl"/>
        </authorList>
    </citation>
    <scope>IDENTIFICATION</scope>
</reference>
<dbReference type="Gene3D" id="1.20.1250.70">
    <property type="entry name" value="Interleukin-15/Interleukin-21"/>
    <property type="match status" value="1"/>
</dbReference>
<accession>A0A3B4UQU0</accession>
<comment type="similarity">
    <text evidence="2 7">Belongs to the IL-15/IL-21 family.</text>
</comment>
<dbReference type="SUPFAM" id="SSF47266">
    <property type="entry name" value="4-helical cytokines"/>
    <property type="match status" value="1"/>
</dbReference>
<dbReference type="InterPro" id="IPR009079">
    <property type="entry name" value="4_helix_cytokine-like_core"/>
</dbReference>
<evidence type="ECO:0000256" key="7">
    <source>
        <dbReference type="RuleBase" id="RU003453"/>
    </source>
</evidence>
<reference evidence="8" key="2">
    <citation type="submission" date="2025-09" db="UniProtKB">
        <authorList>
            <consortium name="Ensembl"/>
        </authorList>
    </citation>
    <scope>IDENTIFICATION</scope>
</reference>